<accession>A0ABP4H112</accession>
<evidence type="ECO:0000313" key="2">
    <source>
        <dbReference type="Proteomes" id="UP001500653"/>
    </source>
</evidence>
<name>A0ABP4H112_9PSEU</name>
<comment type="caution">
    <text evidence="1">The sequence shown here is derived from an EMBL/GenBank/DDBJ whole genome shotgun (WGS) entry which is preliminary data.</text>
</comment>
<evidence type="ECO:0000313" key="1">
    <source>
        <dbReference type="EMBL" id="GAA1246793.1"/>
    </source>
</evidence>
<organism evidence="1 2">
    <name type="scientific">Prauserella halophila</name>
    <dbReference type="NCBI Taxonomy" id="185641"/>
    <lineage>
        <taxon>Bacteria</taxon>
        <taxon>Bacillati</taxon>
        <taxon>Actinomycetota</taxon>
        <taxon>Actinomycetes</taxon>
        <taxon>Pseudonocardiales</taxon>
        <taxon>Pseudonocardiaceae</taxon>
        <taxon>Prauserella</taxon>
    </lineage>
</organism>
<dbReference type="EMBL" id="BAAALN010000012">
    <property type="protein sequence ID" value="GAA1246793.1"/>
    <property type="molecule type" value="Genomic_DNA"/>
</dbReference>
<dbReference type="Proteomes" id="UP001500653">
    <property type="component" value="Unassembled WGS sequence"/>
</dbReference>
<dbReference type="RefSeq" id="WP_253865906.1">
    <property type="nucleotide sequence ID" value="NZ_BAAALN010000012.1"/>
</dbReference>
<keyword evidence="2" id="KW-1185">Reference proteome</keyword>
<protein>
    <submittedName>
        <fullName evidence="1">Uncharacterized protein</fullName>
    </submittedName>
</protein>
<gene>
    <name evidence="1" type="ORF">GCM10009676_36260</name>
</gene>
<proteinExistence type="predicted"/>
<sequence>MTLAAVDRVVGDPRSVPEGLDDLRRVVDPLRAESEELLERFDADQLATITDFLTGTTEIAYRHAARLRAEPASPVDPERSS</sequence>
<reference evidence="2" key="1">
    <citation type="journal article" date="2019" name="Int. J. Syst. Evol. Microbiol.">
        <title>The Global Catalogue of Microorganisms (GCM) 10K type strain sequencing project: providing services to taxonomists for standard genome sequencing and annotation.</title>
        <authorList>
            <consortium name="The Broad Institute Genomics Platform"/>
            <consortium name="The Broad Institute Genome Sequencing Center for Infectious Disease"/>
            <person name="Wu L."/>
            <person name="Ma J."/>
        </authorList>
    </citation>
    <scope>NUCLEOTIDE SEQUENCE [LARGE SCALE GENOMIC DNA]</scope>
    <source>
        <strain evidence="2">JCM 13023</strain>
    </source>
</reference>